<feature type="region of interest" description="Disordered" evidence="2">
    <location>
        <begin position="173"/>
        <end position="193"/>
    </location>
</feature>
<dbReference type="EMBL" id="KZ309215">
    <property type="protein sequence ID" value="KAG8237720.1"/>
    <property type="molecule type" value="Genomic_DNA"/>
</dbReference>
<dbReference type="Pfam" id="PF11669">
    <property type="entry name" value="WBP-1"/>
    <property type="match status" value="1"/>
</dbReference>
<reference evidence="4" key="1">
    <citation type="submission" date="2013-04" db="EMBL/GenBank/DDBJ databases">
        <authorList>
            <person name="Qu J."/>
            <person name="Murali S.C."/>
            <person name="Bandaranaike D."/>
            <person name="Bellair M."/>
            <person name="Blankenburg K."/>
            <person name="Chao H."/>
            <person name="Dinh H."/>
            <person name="Doddapaneni H."/>
            <person name="Downs B."/>
            <person name="Dugan-Rocha S."/>
            <person name="Elkadiri S."/>
            <person name="Gnanaolivu R.D."/>
            <person name="Hernandez B."/>
            <person name="Javaid M."/>
            <person name="Jayaseelan J.C."/>
            <person name="Lee S."/>
            <person name="Li M."/>
            <person name="Ming W."/>
            <person name="Munidasa M."/>
            <person name="Muniz J."/>
            <person name="Nguyen L."/>
            <person name="Ongeri F."/>
            <person name="Osuji N."/>
            <person name="Pu L.-L."/>
            <person name="Puazo M."/>
            <person name="Qu C."/>
            <person name="Quiroz J."/>
            <person name="Raj R."/>
            <person name="Weissenberger G."/>
            <person name="Xin Y."/>
            <person name="Zou X."/>
            <person name="Han Y."/>
            <person name="Richards S."/>
            <person name="Worley K."/>
            <person name="Muzny D."/>
            <person name="Gibbs R."/>
        </authorList>
    </citation>
    <scope>NUCLEOTIDE SEQUENCE</scope>
    <source>
        <strain evidence="4">Sampled in the wild</strain>
    </source>
</reference>
<evidence type="ECO:0000313" key="4">
    <source>
        <dbReference type="EMBL" id="KAG8237720.1"/>
    </source>
</evidence>
<dbReference type="InterPro" id="IPR021684">
    <property type="entry name" value="WBP1-like"/>
</dbReference>
<feature type="coiled-coil region" evidence="1">
    <location>
        <begin position="28"/>
        <end position="55"/>
    </location>
</feature>
<evidence type="ECO:0008006" key="6">
    <source>
        <dbReference type="Google" id="ProtNLM"/>
    </source>
</evidence>
<keyword evidence="3" id="KW-1133">Transmembrane helix</keyword>
<gene>
    <name evidence="4" type="ORF">J437_LFUL017839</name>
</gene>
<dbReference type="Proteomes" id="UP000792457">
    <property type="component" value="Unassembled WGS sequence"/>
</dbReference>
<evidence type="ECO:0000256" key="1">
    <source>
        <dbReference type="SAM" id="Coils"/>
    </source>
</evidence>
<evidence type="ECO:0000256" key="2">
    <source>
        <dbReference type="SAM" id="MobiDB-lite"/>
    </source>
</evidence>
<feature type="transmembrane region" description="Helical" evidence="3">
    <location>
        <begin position="86"/>
        <end position="111"/>
    </location>
</feature>
<protein>
    <recommendedName>
        <fullName evidence="6">Vesicular, overexpressed in cancer, prosurvival protein 1</fullName>
    </recommendedName>
</protein>
<dbReference type="OrthoDB" id="10070083at2759"/>
<keyword evidence="5" id="KW-1185">Reference proteome</keyword>
<evidence type="ECO:0000313" key="5">
    <source>
        <dbReference type="Proteomes" id="UP000792457"/>
    </source>
</evidence>
<comment type="caution">
    <text evidence="4">The sequence shown here is derived from an EMBL/GenBank/DDBJ whole genome shotgun (WGS) entry which is preliminary data.</text>
</comment>
<keyword evidence="1" id="KW-0175">Coiled coil</keyword>
<organism evidence="4 5">
    <name type="scientific">Ladona fulva</name>
    <name type="common">Scarce chaser dragonfly</name>
    <name type="synonym">Libellula fulva</name>
    <dbReference type="NCBI Taxonomy" id="123851"/>
    <lineage>
        <taxon>Eukaryota</taxon>
        <taxon>Metazoa</taxon>
        <taxon>Ecdysozoa</taxon>
        <taxon>Arthropoda</taxon>
        <taxon>Hexapoda</taxon>
        <taxon>Insecta</taxon>
        <taxon>Pterygota</taxon>
        <taxon>Palaeoptera</taxon>
        <taxon>Odonata</taxon>
        <taxon>Epiprocta</taxon>
        <taxon>Anisoptera</taxon>
        <taxon>Libelluloidea</taxon>
        <taxon>Libellulidae</taxon>
        <taxon>Ladona</taxon>
    </lineage>
</organism>
<accession>A0A8K0KQ23</accession>
<sequence length="203" mass="22976">MVRKTQVNNPGGILFNHISQNLAYADDVDIISRRLKNLEEGLQRLEKEAEKVGLKVTAYYCEWDLCGPDQYCCGDNICCNNVYSLWYFWAGIIILVIMLSTCGGGFFRYCFAVRNQVTVKPVTKYMPLLNEQSTSDKSRLFDEINYEIMNDIDHNLASQFAADPICGHEEQSINLSDAPRGPPPPYSKTPVPGESVLKNAYWS</sequence>
<dbReference type="AlphaFoldDB" id="A0A8K0KQ23"/>
<name>A0A8K0KQ23_LADFU</name>
<reference evidence="4" key="2">
    <citation type="submission" date="2017-10" db="EMBL/GenBank/DDBJ databases">
        <title>Ladona fulva Genome sequencing and assembly.</title>
        <authorList>
            <person name="Murali S."/>
            <person name="Richards S."/>
            <person name="Bandaranaike D."/>
            <person name="Bellair M."/>
            <person name="Blankenburg K."/>
            <person name="Chao H."/>
            <person name="Dinh H."/>
            <person name="Doddapaneni H."/>
            <person name="Dugan-Rocha S."/>
            <person name="Elkadiri S."/>
            <person name="Gnanaolivu R."/>
            <person name="Hernandez B."/>
            <person name="Skinner E."/>
            <person name="Javaid M."/>
            <person name="Lee S."/>
            <person name="Li M."/>
            <person name="Ming W."/>
            <person name="Munidasa M."/>
            <person name="Muniz J."/>
            <person name="Nguyen L."/>
            <person name="Hughes D."/>
            <person name="Osuji N."/>
            <person name="Pu L.-L."/>
            <person name="Puazo M."/>
            <person name="Qu C."/>
            <person name="Quiroz J."/>
            <person name="Raj R."/>
            <person name="Weissenberger G."/>
            <person name="Xin Y."/>
            <person name="Zou X."/>
            <person name="Han Y."/>
            <person name="Worley K."/>
            <person name="Muzny D."/>
            <person name="Gibbs R."/>
        </authorList>
    </citation>
    <scope>NUCLEOTIDE SEQUENCE</scope>
    <source>
        <strain evidence="4">Sampled in the wild</strain>
    </source>
</reference>
<proteinExistence type="predicted"/>
<evidence type="ECO:0000256" key="3">
    <source>
        <dbReference type="SAM" id="Phobius"/>
    </source>
</evidence>
<keyword evidence="3" id="KW-0472">Membrane</keyword>
<keyword evidence="3" id="KW-0812">Transmembrane</keyword>